<keyword evidence="4 6" id="KW-0067">ATP-binding</keyword>
<organism evidence="6 7">
    <name type="scientific">Candidatus Segetimicrobium genomatis</name>
    <dbReference type="NCBI Taxonomy" id="2569760"/>
    <lineage>
        <taxon>Bacteria</taxon>
        <taxon>Bacillati</taxon>
        <taxon>Candidatus Sysuimicrobiota</taxon>
        <taxon>Candidatus Sysuimicrobiia</taxon>
        <taxon>Candidatus Sysuimicrobiales</taxon>
        <taxon>Candidatus Segetimicrobiaceae</taxon>
        <taxon>Candidatus Segetimicrobium</taxon>
    </lineage>
</organism>
<evidence type="ECO:0000256" key="3">
    <source>
        <dbReference type="ARBA" id="ARBA00022741"/>
    </source>
</evidence>
<accession>A0A537IJR8</accession>
<dbReference type="PROSITE" id="PS50893">
    <property type="entry name" value="ABC_TRANSPORTER_2"/>
    <property type="match status" value="1"/>
</dbReference>
<comment type="similarity">
    <text evidence="1">Belongs to the ABC transporter superfamily.</text>
</comment>
<dbReference type="CDD" id="cd03230">
    <property type="entry name" value="ABC_DR_subfamily_A"/>
    <property type="match status" value="1"/>
</dbReference>
<dbReference type="InterPro" id="IPR050763">
    <property type="entry name" value="ABC_transporter_ATP-binding"/>
</dbReference>
<evidence type="ECO:0000259" key="5">
    <source>
        <dbReference type="PROSITE" id="PS50893"/>
    </source>
</evidence>
<dbReference type="InterPro" id="IPR003593">
    <property type="entry name" value="AAA+_ATPase"/>
</dbReference>
<evidence type="ECO:0000256" key="2">
    <source>
        <dbReference type="ARBA" id="ARBA00022448"/>
    </source>
</evidence>
<keyword evidence="2" id="KW-0813">Transport</keyword>
<dbReference type="InterPro" id="IPR027417">
    <property type="entry name" value="P-loop_NTPase"/>
</dbReference>
<dbReference type="PANTHER" id="PTHR42711">
    <property type="entry name" value="ABC TRANSPORTER ATP-BINDING PROTEIN"/>
    <property type="match status" value="1"/>
</dbReference>
<evidence type="ECO:0000256" key="1">
    <source>
        <dbReference type="ARBA" id="ARBA00005417"/>
    </source>
</evidence>
<dbReference type="AlphaFoldDB" id="A0A537IJR8"/>
<dbReference type="GO" id="GO:0016887">
    <property type="term" value="F:ATP hydrolysis activity"/>
    <property type="evidence" value="ECO:0007669"/>
    <property type="project" value="InterPro"/>
</dbReference>
<dbReference type="SMART" id="SM00382">
    <property type="entry name" value="AAA"/>
    <property type="match status" value="1"/>
</dbReference>
<dbReference type="InterPro" id="IPR003439">
    <property type="entry name" value="ABC_transporter-like_ATP-bd"/>
</dbReference>
<dbReference type="Gene3D" id="3.40.50.300">
    <property type="entry name" value="P-loop containing nucleotide triphosphate hydrolases"/>
    <property type="match status" value="1"/>
</dbReference>
<evidence type="ECO:0000256" key="4">
    <source>
        <dbReference type="ARBA" id="ARBA00022840"/>
    </source>
</evidence>
<dbReference type="SUPFAM" id="SSF52540">
    <property type="entry name" value="P-loop containing nucleoside triphosphate hydrolases"/>
    <property type="match status" value="1"/>
</dbReference>
<evidence type="ECO:0000313" key="7">
    <source>
        <dbReference type="Proteomes" id="UP000318834"/>
    </source>
</evidence>
<dbReference type="Pfam" id="PF00005">
    <property type="entry name" value="ABC_tran"/>
    <property type="match status" value="1"/>
</dbReference>
<evidence type="ECO:0000313" key="6">
    <source>
        <dbReference type="EMBL" id="TMI71520.1"/>
    </source>
</evidence>
<name>A0A537IJR8_9BACT</name>
<dbReference type="Proteomes" id="UP000318834">
    <property type="component" value="Unassembled WGS sequence"/>
</dbReference>
<dbReference type="EMBL" id="VBAP01000108">
    <property type="protein sequence ID" value="TMI71520.1"/>
    <property type="molecule type" value="Genomic_DNA"/>
</dbReference>
<feature type="domain" description="ABC transporter" evidence="5">
    <location>
        <begin position="4"/>
        <end position="231"/>
    </location>
</feature>
<sequence>MPIVEVVDLFKRYGDVPAVDHIGFVVESGEVFGILGPNGAGKTTTLEIMEGLRRPDGGRAVVDGVDVQHHPREVRSRIGMQLQQAGFFERLTVDETLQLFAAFHRRALPVSDVIHRLQLDEKRRARVDTLSGGQLQRLSVAVALINDPRIVFLDEPTTGLDPQARRALWEVIGSFRREGRTVILTTHYMEVIRTHAPGTTVSVLLGGGQVRFDVLPGVQTVQQANGEVILLTSDPLGTVHALMELNRSGEAIFQQLRVEEATLEDVFLQLTGRRLRE</sequence>
<protein>
    <submittedName>
        <fullName evidence="6">ABC transporter ATP-binding protein</fullName>
    </submittedName>
</protein>
<dbReference type="InterPro" id="IPR017871">
    <property type="entry name" value="ABC_transporter-like_CS"/>
</dbReference>
<keyword evidence="3" id="KW-0547">Nucleotide-binding</keyword>
<reference evidence="6 7" key="1">
    <citation type="journal article" date="2019" name="Nat. Microbiol.">
        <title>Mediterranean grassland soil C-N compound turnover is dependent on rainfall and depth, and is mediated by genomically divergent microorganisms.</title>
        <authorList>
            <person name="Diamond S."/>
            <person name="Andeer P.F."/>
            <person name="Li Z."/>
            <person name="Crits-Christoph A."/>
            <person name="Burstein D."/>
            <person name="Anantharaman K."/>
            <person name="Lane K.R."/>
            <person name="Thomas B.C."/>
            <person name="Pan C."/>
            <person name="Northen T.R."/>
            <person name="Banfield J.F."/>
        </authorList>
    </citation>
    <scope>NUCLEOTIDE SEQUENCE [LARGE SCALE GENOMIC DNA]</scope>
    <source>
        <strain evidence="6">NP_8</strain>
    </source>
</reference>
<dbReference type="PANTHER" id="PTHR42711:SF5">
    <property type="entry name" value="ABC TRANSPORTER ATP-BINDING PROTEIN NATA"/>
    <property type="match status" value="1"/>
</dbReference>
<proteinExistence type="inferred from homology"/>
<comment type="caution">
    <text evidence="6">The sequence shown here is derived from an EMBL/GenBank/DDBJ whole genome shotgun (WGS) entry which is preliminary data.</text>
</comment>
<dbReference type="GO" id="GO:0005524">
    <property type="term" value="F:ATP binding"/>
    <property type="evidence" value="ECO:0007669"/>
    <property type="project" value="UniProtKB-KW"/>
</dbReference>
<gene>
    <name evidence="6" type="ORF">E6H05_12320</name>
</gene>
<dbReference type="PROSITE" id="PS00211">
    <property type="entry name" value="ABC_TRANSPORTER_1"/>
    <property type="match status" value="1"/>
</dbReference>